<reference evidence="1 2" key="1">
    <citation type="journal article" date="2019" name="Commun. Biol.">
        <title>The bagworm genome reveals a unique fibroin gene that provides high tensile strength.</title>
        <authorList>
            <person name="Kono N."/>
            <person name="Nakamura H."/>
            <person name="Ohtoshi R."/>
            <person name="Tomita M."/>
            <person name="Numata K."/>
            <person name="Arakawa K."/>
        </authorList>
    </citation>
    <scope>NUCLEOTIDE SEQUENCE [LARGE SCALE GENOMIC DNA]</scope>
</reference>
<gene>
    <name evidence="1" type="ORF">EVAR_49777_1</name>
</gene>
<proteinExistence type="predicted"/>
<evidence type="ECO:0000313" key="2">
    <source>
        <dbReference type="Proteomes" id="UP000299102"/>
    </source>
</evidence>
<dbReference type="EMBL" id="BGZK01001049">
    <property type="protein sequence ID" value="GBP69690.1"/>
    <property type="molecule type" value="Genomic_DNA"/>
</dbReference>
<comment type="caution">
    <text evidence="1">The sequence shown here is derived from an EMBL/GenBank/DDBJ whole genome shotgun (WGS) entry which is preliminary data.</text>
</comment>
<organism evidence="1 2">
    <name type="scientific">Eumeta variegata</name>
    <name type="common">Bagworm moth</name>
    <name type="synonym">Eumeta japonica</name>
    <dbReference type="NCBI Taxonomy" id="151549"/>
    <lineage>
        <taxon>Eukaryota</taxon>
        <taxon>Metazoa</taxon>
        <taxon>Ecdysozoa</taxon>
        <taxon>Arthropoda</taxon>
        <taxon>Hexapoda</taxon>
        <taxon>Insecta</taxon>
        <taxon>Pterygota</taxon>
        <taxon>Neoptera</taxon>
        <taxon>Endopterygota</taxon>
        <taxon>Lepidoptera</taxon>
        <taxon>Glossata</taxon>
        <taxon>Ditrysia</taxon>
        <taxon>Tineoidea</taxon>
        <taxon>Psychidae</taxon>
        <taxon>Oiketicinae</taxon>
        <taxon>Eumeta</taxon>
    </lineage>
</organism>
<name>A0A4C1Y2E7_EUMVA</name>
<sequence length="107" mass="11526">MFEFTEKHLRVLTPNHFDVQVIPNTGGCTQCTTFLNVATPFTTHKAHRASSEPGVIRICSRGPYKSAVALGPPARGCDAPHYPGPSTVTNCEKFLSSPVVHGPPALR</sequence>
<accession>A0A4C1Y2E7</accession>
<keyword evidence="2" id="KW-1185">Reference proteome</keyword>
<protein>
    <submittedName>
        <fullName evidence="1">Uncharacterized protein</fullName>
    </submittedName>
</protein>
<evidence type="ECO:0000313" key="1">
    <source>
        <dbReference type="EMBL" id="GBP69690.1"/>
    </source>
</evidence>
<dbReference type="AlphaFoldDB" id="A0A4C1Y2E7"/>
<dbReference type="Proteomes" id="UP000299102">
    <property type="component" value="Unassembled WGS sequence"/>
</dbReference>